<protein>
    <submittedName>
        <fullName evidence="2">Uncharacterized protein</fullName>
    </submittedName>
</protein>
<comment type="caution">
    <text evidence="2">The sequence shown here is derived from an EMBL/GenBank/DDBJ whole genome shotgun (WGS) entry which is preliminary data.</text>
</comment>
<organism evidence="2 3">
    <name type="scientific">Elysia marginata</name>
    <dbReference type="NCBI Taxonomy" id="1093978"/>
    <lineage>
        <taxon>Eukaryota</taxon>
        <taxon>Metazoa</taxon>
        <taxon>Spiralia</taxon>
        <taxon>Lophotrochozoa</taxon>
        <taxon>Mollusca</taxon>
        <taxon>Gastropoda</taxon>
        <taxon>Heterobranchia</taxon>
        <taxon>Euthyneura</taxon>
        <taxon>Panpulmonata</taxon>
        <taxon>Sacoglossa</taxon>
        <taxon>Placobranchoidea</taxon>
        <taxon>Plakobranchidae</taxon>
        <taxon>Elysia</taxon>
    </lineage>
</organism>
<dbReference type="Proteomes" id="UP000762676">
    <property type="component" value="Unassembled WGS sequence"/>
</dbReference>
<evidence type="ECO:0000256" key="1">
    <source>
        <dbReference type="SAM" id="MobiDB-lite"/>
    </source>
</evidence>
<feature type="compositionally biased region" description="Polar residues" evidence="1">
    <location>
        <begin position="1"/>
        <end position="21"/>
    </location>
</feature>
<dbReference type="EMBL" id="BMAT01001569">
    <property type="protein sequence ID" value="GFR88362.1"/>
    <property type="molecule type" value="Genomic_DNA"/>
</dbReference>
<accession>A0AAV4GR65</accession>
<evidence type="ECO:0000313" key="2">
    <source>
        <dbReference type="EMBL" id="GFR88362.1"/>
    </source>
</evidence>
<proteinExistence type="predicted"/>
<feature type="region of interest" description="Disordered" evidence="1">
    <location>
        <begin position="1"/>
        <end position="26"/>
    </location>
</feature>
<reference evidence="2 3" key="1">
    <citation type="journal article" date="2021" name="Elife">
        <title>Chloroplast acquisition without the gene transfer in kleptoplastic sea slugs, Plakobranchus ocellatus.</title>
        <authorList>
            <person name="Maeda T."/>
            <person name="Takahashi S."/>
            <person name="Yoshida T."/>
            <person name="Shimamura S."/>
            <person name="Takaki Y."/>
            <person name="Nagai Y."/>
            <person name="Toyoda A."/>
            <person name="Suzuki Y."/>
            <person name="Arimoto A."/>
            <person name="Ishii H."/>
            <person name="Satoh N."/>
            <person name="Nishiyama T."/>
            <person name="Hasebe M."/>
            <person name="Maruyama T."/>
            <person name="Minagawa J."/>
            <person name="Obokata J."/>
            <person name="Shigenobu S."/>
        </authorList>
    </citation>
    <scope>NUCLEOTIDE SEQUENCE [LARGE SCALE GENOMIC DNA]</scope>
</reference>
<gene>
    <name evidence="2" type="ORF">ElyMa_000768400</name>
</gene>
<sequence>MPRTSCWTTKSTNVASPTQETPIGRAGALGKPEAVTLRWPDLFRPARAVDRPLDHENRGWRATDNKDTRCTDVSILGKSWESTS</sequence>
<keyword evidence="3" id="KW-1185">Reference proteome</keyword>
<dbReference type="AlphaFoldDB" id="A0AAV4GR65"/>
<name>A0AAV4GR65_9GAST</name>
<evidence type="ECO:0000313" key="3">
    <source>
        <dbReference type="Proteomes" id="UP000762676"/>
    </source>
</evidence>